<organism evidence="2 3">
    <name type="scientific">Vitrella brassicaformis (strain CCMP3155)</name>
    <dbReference type="NCBI Taxonomy" id="1169540"/>
    <lineage>
        <taxon>Eukaryota</taxon>
        <taxon>Sar</taxon>
        <taxon>Alveolata</taxon>
        <taxon>Colpodellida</taxon>
        <taxon>Vitrellaceae</taxon>
        <taxon>Vitrella</taxon>
    </lineage>
</organism>
<gene>
    <name evidence="2" type="ORF">Vbra_4007</name>
</gene>
<keyword evidence="3" id="KW-1185">Reference proteome</keyword>
<dbReference type="InParanoid" id="A0A0G4EMA7"/>
<protein>
    <submittedName>
        <fullName evidence="2">Uncharacterized protein</fullName>
    </submittedName>
</protein>
<feature type="region of interest" description="Disordered" evidence="1">
    <location>
        <begin position="176"/>
        <end position="220"/>
    </location>
</feature>
<evidence type="ECO:0000256" key="1">
    <source>
        <dbReference type="SAM" id="MobiDB-lite"/>
    </source>
</evidence>
<proteinExistence type="predicted"/>
<accession>A0A0G4EMA7</accession>
<dbReference type="Proteomes" id="UP000041254">
    <property type="component" value="Unassembled WGS sequence"/>
</dbReference>
<evidence type="ECO:0000313" key="2">
    <source>
        <dbReference type="EMBL" id="CEL98120.1"/>
    </source>
</evidence>
<evidence type="ECO:0000313" key="3">
    <source>
        <dbReference type="Proteomes" id="UP000041254"/>
    </source>
</evidence>
<feature type="compositionally biased region" description="Basic and acidic residues" evidence="1">
    <location>
        <begin position="176"/>
        <end position="214"/>
    </location>
</feature>
<dbReference type="EMBL" id="CDMY01000263">
    <property type="protein sequence ID" value="CEL98120.1"/>
    <property type="molecule type" value="Genomic_DNA"/>
</dbReference>
<dbReference type="AlphaFoldDB" id="A0A0G4EMA7"/>
<dbReference type="VEuPathDB" id="CryptoDB:Vbra_4007"/>
<sequence length="498" mass="53579">MSRCVVIIGSVPCCFRSDTRRLQVVQLALDSDTQAAEWENVLPIRIKGGLPEALQSLLILQSVASFTYVGVLAASDSCAVFASALASALGLPHTPMSIIHSRRLPPTSSTAICTSLDAFNSLISQPAWQLPVLLETMPTSGRPGQTMYVCRTAQQGEGLIRQQLGWAAALTMDALTRRSQGDSEEKAAKEPEGERKGDDSRGGDDGKGEPESGVKKSAFLPPPSAVFLSRLADDAQPRSAIHEEYEVRLLSVGPSTQLLGLWRVEYGESTTTGQLHECRRWTYFDGGKLGVSGQASSAGEGAASEAPWPSLLAFLTEWVSRDGWRVVGAYRCRIRGSCDEGWQMHSVRFWDVCGAVDEGKVEGEDNQQLETFEERVVAAVVWSACSEQDGTDATTAFDLPGIPLSQWQGAFRSEPSVTVLLYGWRYCAGPSRVKAIRGLDEVAPLGSVDSLVQVGDVIDASTLCVRVVMGGGMVKVAADVERMVKVKCVAAPQQVPLL</sequence>
<name>A0A0G4EMA7_VITBC</name>
<reference evidence="2 3" key="1">
    <citation type="submission" date="2014-11" db="EMBL/GenBank/DDBJ databases">
        <authorList>
            <person name="Zhu J."/>
            <person name="Qi W."/>
            <person name="Song R."/>
        </authorList>
    </citation>
    <scope>NUCLEOTIDE SEQUENCE [LARGE SCALE GENOMIC DNA]</scope>
</reference>